<dbReference type="Proteomes" id="UP000765509">
    <property type="component" value="Unassembled WGS sequence"/>
</dbReference>
<protein>
    <recommendedName>
        <fullName evidence="1">Tf2-1-like SH3-like domain-containing protein</fullName>
    </recommendedName>
</protein>
<keyword evidence="3" id="KW-1185">Reference proteome</keyword>
<reference evidence="2" key="1">
    <citation type="submission" date="2021-03" db="EMBL/GenBank/DDBJ databases">
        <title>Draft genome sequence of rust myrtle Austropuccinia psidii MF-1, a brazilian biotype.</title>
        <authorList>
            <person name="Quecine M.C."/>
            <person name="Pachon D.M.R."/>
            <person name="Bonatelli M.L."/>
            <person name="Correr F.H."/>
            <person name="Franceschini L.M."/>
            <person name="Leite T.F."/>
            <person name="Margarido G.R.A."/>
            <person name="Almeida C.A."/>
            <person name="Ferrarezi J.A."/>
            <person name="Labate C.A."/>
        </authorList>
    </citation>
    <scope>NUCLEOTIDE SEQUENCE</scope>
    <source>
        <strain evidence="2">MF-1</strain>
    </source>
</reference>
<dbReference type="Pfam" id="PF24626">
    <property type="entry name" value="SH3_Tf2-1"/>
    <property type="match status" value="1"/>
</dbReference>
<evidence type="ECO:0000313" key="3">
    <source>
        <dbReference type="Proteomes" id="UP000765509"/>
    </source>
</evidence>
<gene>
    <name evidence="2" type="ORF">O181_075895</name>
</gene>
<dbReference type="InterPro" id="IPR056924">
    <property type="entry name" value="SH3_Tf2-1"/>
</dbReference>
<feature type="domain" description="Tf2-1-like SH3-like" evidence="1">
    <location>
        <begin position="120"/>
        <end position="181"/>
    </location>
</feature>
<dbReference type="EMBL" id="AVOT02040936">
    <property type="protein sequence ID" value="MBW0536180.1"/>
    <property type="molecule type" value="Genomic_DNA"/>
</dbReference>
<evidence type="ECO:0000259" key="1">
    <source>
        <dbReference type="Pfam" id="PF24626"/>
    </source>
</evidence>
<accession>A0A9Q3FF74</accession>
<name>A0A9Q3FF74_9BASI</name>
<dbReference type="Gene3D" id="3.30.420.10">
    <property type="entry name" value="Ribonuclease H-like superfamily/Ribonuclease H"/>
    <property type="match status" value="1"/>
</dbReference>
<sequence length="210" mass="24425">MIQTLEEIIRTFWAYGLELKNSYGFTHDWCILIPDLELAYKKSIHSSTGKTPEILEKGFNPRLPYDTLKQNLVDIHPTERSFKIKLDKARNHANRCMQDFFKYENERIERIHKPPDFKVGDLVLVSTLKLNNIKGPNKLKYYFAGPFMIAALHGPNAVSLELTGELMKKQPTFPVSLIKTYSPSNKKLFSLRNKPTLKIPLYKQEKKRTL</sequence>
<organism evidence="2 3">
    <name type="scientific">Austropuccinia psidii MF-1</name>
    <dbReference type="NCBI Taxonomy" id="1389203"/>
    <lineage>
        <taxon>Eukaryota</taxon>
        <taxon>Fungi</taxon>
        <taxon>Dikarya</taxon>
        <taxon>Basidiomycota</taxon>
        <taxon>Pucciniomycotina</taxon>
        <taxon>Pucciniomycetes</taxon>
        <taxon>Pucciniales</taxon>
        <taxon>Sphaerophragmiaceae</taxon>
        <taxon>Austropuccinia</taxon>
    </lineage>
</organism>
<comment type="caution">
    <text evidence="2">The sequence shown here is derived from an EMBL/GenBank/DDBJ whole genome shotgun (WGS) entry which is preliminary data.</text>
</comment>
<dbReference type="InterPro" id="IPR036397">
    <property type="entry name" value="RNaseH_sf"/>
</dbReference>
<evidence type="ECO:0000313" key="2">
    <source>
        <dbReference type="EMBL" id="MBW0536180.1"/>
    </source>
</evidence>
<dbReference type="AlphaFoldDB" id="A0A9Q3FF74"/>
<proteinExistence type="predicted"/>
<dbReference type="GO" id="GO:0003676">
    <property type="term" value="F:nucleic acid binding"/>
    <property type="evidence" value="ECO:0007669"/>
    <property type="project" value="InterPro"/>
</dbReference>